<gene>
    <name evidence="1" type="ORF">GM418_05870</name>
</gene>
<reference evidence="1 2" key="1">
    <citation type="submission" date="2019-11" db="EMBL/GenBank/DDBJ databases">
        <authorList>
            <person name="Zheng R.K."/>
            <person name="Sun C.M."/>
        </authorList>
    </citation>
    <scope>NUCLEOTIDE SEQUENCE [LARGE SCALE GENOMIC DNA]</scope>
    <source>
        <strain evidence="1 2">WC007</strain>
    </source>
</reference>
<protein>
    <submittedName>
        <fullName evidence="1">Uncharacterized protein</fullName>
    </submittedName>
</protein>
<evidence type="ECO:0000313" key="2">
    <source>
        <dbReference type="Proteomes" id="UP000428260"/>
    </source>
</evidence>
<sequence length="89" mass="9301">MFIKTLTGRGNSTPAGVGCFAGWLSFYTHTIPLALSDQRKNAGFVLSCTFAGMADVHGKATRSCNMSGIRGKTQNQKCGVPDAGGITCL</sequence>
<evidence type="ECO:0000313" key="1">
    <source>
        <dbReference type="EMBL" id="QGY43203.1"/>
    </source>
</evidence>
<dbReference type="Proteomes" id="UP000428260">
    <property type="component" value="Chromosome"/>
</dbReference>
<dbReference type="KEGG" id="mcos:GM418_05870"/>
<name>A0A6I6JUY8_9BACT</name>
<dbReference type="EMBL" id="CP046401">
    <property type="protein sequence ID" value="QGY43203.1"/>
    <property type="molecule type" value="Genomic_DNA"/>
</dbReference>
<proteinExistence type="predicted"/>
<accession>A0A6I6JUY8</accession>
<keyword evidence="2" id="KW-1185">Reference proteome</keyword>
<organism evidence="1 2">
    <name type="scientific">Maribellus comscasis</name>
    <dbReference type="NCBI Taxonomy" id="2681766"/>
    <lineage>
        <taxon>Bacteria</taxon>
        <taxon>Pseudomonadati</taxon>
        <taxon>Bacteroidota</taxon>
        <taxon>Bacteroidia</taxon>
        <taxon>Marinilabiliales</taxon>
        <taxon>Prolixibacteraceae</taxon>
        <taxon>Maribellus</taxon>
    </lineage>
</organism>
<dbReference type="AlphaFoldDB" id="A0A6I6JUY8"/>